<dbReference type="InterPro" id="IPR001343">
    <property type="entry name" value="Hemolysn_Ca-bd"/>
</dbReference>
<protein>
    <recommendedName>
        <fullName evidence="5">Haemolysin-type calcium binding-related domain-containing protein</fullName>
    </recommendedName>
</protein>
<dbReference type="AlphaFoldDB" id="A0A2P8QYA5"/>
<evidence type="ECO:0000313" key="3">
    <source>
        <dbReference type="EMBL" id="PSM51229.1"/>
    </source>
</evidence>
<comment type="caution">
    <text evidence="3">The sequence shown here is derived from an EMBL/GenBank/DDBJ whole genome shotgun (WGS) entry which is preliminary data.</text>
</comment>
<dbReference type="GO" id="GO:0005509">
    <property type="term" value="F:calcium ion binding"/>
    <property type="evidence" value="ECO:0007669"/>
    <property type="project" value="InterPro"/>
</dbReference>
<dbReference type="Pfam" id="PF00353">
    <property type="entry name" value="HemolysinCabind"/>
    <property type="match status" value="4"/>
</dbReference>
<reference evidence="4" key="1">
    <citation type="submission" date="2017-10" db="EMBL/GenBank/DDBJ databases">
        <title>Campylobacter species from seals.</title>
        <authorList>
            <person name="Gilbert M.J."/>
            <person name="Zomer A.L."/>
            <person name="Timmerman A.J."/>
            <person name="Duim B."/>
            <person name="Wagenaar J.A."/>
        </authorList>
    </citation>
    <scope>NUCLEOTIDE SEQUENCE [LARGE SCALE GENOMIC DNA]</scope>
    <source>
        <strain evidence="4">17S00004-5</strain>
    </source>
</reference>
<keyword evidence="4" id="KW-1185">Reference proteome</keyword>
<evidence type="ECO:0008006" key="5">
    <source>
        <dbReference type="Google" id="ProtNLM"/>
    </source>
</evidence>
<dbReference type="PANTHER" id="PTHR38340:SF1">
    <property type="entry name" value="S-LAYER PROTEIN"/>
    <property type="match status" value="1"/>
</dbReference>
<dbReference type="EMBL" id="PDHH01000011">
    <property type="protein sequence ID" value="PSM51229.1"/>
    <property type="molecule type" value="Genomic_DNA"/>
</dbReference>
<sequence length="526" mass="57494">MSSLLVGDISSNHNIVIEYKDKITNELKERKYILYKFTNYYDGISNDIISDIKNLALDRVIVGSDKGEDKKADIVFYKKYTVDNSKNTFELRNGSGDEVLIPFLARIDFPYKNKEAHIAFSKGKNAEKIIVNYYANFGANASRVLSDIRLSGKGNDINAMREAAKYSLQYLKGYATEKHREATEYQNLDIYSDRHKNARVEFFTKFVKEQAKNQREFSSPIHYVDINHGKTLSAGSLTQGSIGNQEFNSVNVFVNGSYTQQLPTKNLSIFGYSDNDTINAGIKNISSIIGEYSNNVYVEGGLGSDTITTGSGNDTIYTNAAIKDEFDKEKENTTNTVNAGDGNNTINGSKAKDIVTTGKDNDTIVTKAGDDTIEDNGGINYIYAGAGSDTIKITNSKESFIYTSKDSKNGEDKDKEEDTNTVILNSGKNNVYGGKGKENITIEDGKNFVNTSNGESTIEIKGGKNQIIGGKDKDTITISGGTNTLILGNGEDEVTATGGDNTIHAGEGADTIKTAGGKDKYYKNVA</sequence>
<evidence type="ECO:0000256" key="2">
    <source>
        <dbReference type="ARBA" id="ARBA00022525"/>
    </source>
</evidence>
<evidence type="ECO:0000256" key="1">
    <source>
        <dbReference type="ARBA" id="ARBA00004613"/>
    </source>
</evidence>
<name>A0A2P8QYA5_9BACT</name>
<accession>A0A2P8QYA5</accession>
<dbReference type="GO" id="GO:0005576">
    <property type="term" value="C:extracellular region"/>
    <property type="evidence" value="ECO:0007669"/>
    <property type="project" value="UniProtKB-SubCell"/>
</dbReference>
<dbReference type="Proteomes" id="UP000240535">
    <property type="component" value="Unassembled WGS sequence"/>
</dbReference>
<dbReference type="RefSeq" id="WP_106905681.1">
    <property type="nucleotide sequence ID" value="NZ_PDHH01000011.1"/>
</dbReference>
<dbReference type="PANTHER" id="PTHR38340">
    <property type="entry name" value="S-LAYER PROTEIN"/>
    <property type="match status" value="1"/>
</dbReference>
<dbReference type="Gene3D" id="2.160.20.160">
    <property type="match status" value="1"/>
</dbReference>
<keyword evidence="2" id="KW-0964">Secreted</keyword>
<comment type="subcellular location">
    <subcellularLocation>
        <location evidence="1">Secreted</location>
    </subcellularLocation>
</comment>
<gene>
    <name evidence="3" type="ORF">CQ405_09170</name>
</gene>
<organism evidence="3 4">
    <name type="scientific">Campylobacter blaseri</name>
    <dbReference type="NCBI Taxonomy" id="2042961"/>
    <lineage>
        <taxon>Bacteria</taxon>
        <taxon>Pseudomonadati</taxon>
        <taxon>Campylobacterota</taxon>
        <taxon>Epsilonproteobacteria</taxon>
        <taxon>Campylobacterales</taxon>
        <taxon>Campylobacteraceae</taxon>
        <taxon>Campylobacter</taxon>
    </lineage>
</organism>
<proteinExistence type="predicted"/>
<dbReference type="InterPro" id="IPR050557">
    <property type="entry name" value="RTX_toxin/Mannuronan_C5-epim"/>
</dbReference>
<evidence type="ECO:0000313" key="4">
    <source>
        <dbReference type="Proteomes" id="UP000240535"/>
    </source>
</evidence>
<dbReference type="SUPFAM" id="SSF51120">
    <property type="entry name" value="beta-Roll"/>
    <property type="match status" value="2"/>
</dbReference>
<dbReference type="InterPro" id="IPR011049">
    <property type="entry name" value="Serralysin-like_metalloprot_C"/>
</dbReference>